<sequence>MKPEILIFIDNDYLSTSLYLYRKLHFQAAAKEGVRCITIIAKDSKNIRESSDESDEVFLVDSIETSEVLCAIESLSRIYNVKGLFCYPAHVTPRGDANHVVEEVAIQCGLKYYSAEPLENCNNKHLMRSQLSNIKGVKPVKFRLFNGDFETIDDLIFPVVMKPVYGGGSAFVSICDDRKGLELAYNHFIQRFPDVPGACSFSGTEKWLSSSEEGPVLYTPGVSVLIEEFIEGPEGSLECLVINGSIHPMLIFEKMITSNTSNTVLEKVIVTPPQSFSNDQISIIVSAISDSIKALKIKNGFLHVEFKLSPDGPQVIEVNPRLGGFFVDEALKDLCSCDAYSLNVNYLTNKPVTIGHYLADDLPILPEDAVYAMLLFYPNRSGYIKAIKLPEIDSACEILSQVLPATNGHKDGFFDVENEEAYIAKMWVRATSIDEILNFHKEYERNIEIEVSEYSEDKLMGEC</sequence>
<dbReference type="RefSeq" id="WP_185057881.1">
    <property type="nucleotide sequence ID" value="NZ_MOBZ01000019.1"/>
</dbReference>
<dbReference type="PANTHER" id="PTHR43585:SF2">
    <property type="entry name" value="ATP-GRASP ENZYME FSQD"/>
    <property type="match status" value="1"/>
</dbReference>
<dbReference type="GO" id="GO:0046872">
    <property type="term" value="F:metal ion binding"/>
    <property type="evidence" value="ECO:0007669"/>
    <property type="project" value="InterPro"/>
</dbReference>
<dbReference type="Proteomes" id="UP000283619">
    <property type="component" value="Unassembled WGS sequence"/>
</dbReference>
<comment type="caution">
    <text evidence="6">The sequence shown here is derived from an EMBL/GenBank/DDBJ whole genome shotgun (WGS) entry which is preliminary data.</text>
</comment>
<dbReference type="SUPFAM" id="SSF56059">
    <property type="entry name" value="Glutathione synthetase ATP-binding domain-like"/>
    <property type="match status" value="1"/>
</dbReference>
<dbReference type="Gene3D" id="3.30.470.20">
    <property type="entry name" value="ATP-grasp fold, B domain"/>
    <property type="match status" value="1"/>
</dbReference>
<evidence type="ECO:0000313" key="7">
    <source>
        <dbReference type="Proteomes" id="UP000283619"/>
    </source>
</evidence>
<evidence type="ECO:0000256" key="1">
    <source>
        <dbReference type="ARBA" id="ARBA00022598"/>
    </source>
</evidence>
<dbReference type="PROSITE" id="PS50975">
    <property type="entry name" value="ATP_GRASP"/>
    <property type="match status" value="1"/>
</dbReference>
<dbReference type="GO" id="GO:0005524">
    <property type="term" value="F:ATP binding"/>
    <property type="evidence" value="ECO:0007669"/>
    <property type="project" value="UniProtKB-UniRule"/>
</dbReference>
<dbReference type="Pfam" id="PF13535">
    <property type="entry name" value="ATP-grasp_4"/>
    <property type="match status" value="1"/>
</dbReference>
<gene>
    <name evidence="6" type="ORF">BK673_23235</name>
</gene>
<feature type="domain" description="ATP-grasp" evidence="5">
    <location>
        <begin position="129"/>
        <end position="348"/>
    </location>
</feature>
<keyword evidence="3 4" id="KW-0067">ATP-binding</keyword>
<dbReference type="GO" id="GO:0016874">
    <property type="term" value="F:ligase activity"/>
    <property type="evidence" value="ECO:0007669"/>
    <property type="project" value="UniProtKB-KW"/>
</dbReference>
<keyword evidence="2 4" id="KW-0547">Nucleotide-binding</keyword>
<protein>
    <recommendedName>
        <fullName evidence="5">ATP-grasp domain-containing protein</fullName>
    </recommendedName>
</protein>
<dbReference type="PROSITE" id="PS00867">
    <property type="entry name" value="CPSASE_2"/>
    <property type="match status" value="1"/>
</dbReference>
<dbReference type="InterPro" id="IPR011761">
    <property type="entry name" value="ATP-grasp"/>
</dbReference>
<evidence type="ECO:0000256" key="2">
    <source>
        <dbReference type="ARBA" id="ARBA00022741"/>
    </source>
</evidence>
<evidence type="ECO:0000313" key="6">
    <source>
        <dbReference type="EMBL" id="ROO04089.1"/>
    </source>
</evidence>
<organism evidence="6 7">
    <name type="scientific">Pseudomonas fluorescens</name>
    <dbReference type="NCBI Taxonomy" id="294"/>
    <lineage>
        <taxon>Bacteria</taxon>
        <taxon>Pseudomonadati</taxon>
        <taxon>Pseudomonadota</taxon>
        <taxon>Gammaproteobacteria</taxon>
        <taxon>Pseudomonadales</taxon>
        <taxon>Pseudomonadaceae</taxon>
        <taxon>Pseudomonas</taxon>
    </lineage>
</organism>
<evidence type="ECO:0000256" key="3">
    <source>
        <dbReference type="ARBA" id="ARBA00022840"/>
    </source>
</evidence>
<evidence type="ECO:0000259" key="5">
    <source>
        <dbReference type="PROSITE" id="PS50975"/>
    </source>
</evidence>
<keyword evidence="1" id="KW-0436">Ligase</keyword>
<reference evidence="6 7" key="1">
    <citation type="submission" date="2016-10" db="EMBL/GenBank/DDBJ databases">
        <title>Comparative genome analysis of multiple Pseudomonas spp. focuses on biocontrol and plant growth promoting traits.</title>
        <authorList>
            <person name="Tao X.-Y."/>
            <person name="Taylor C.G."/>
        </authorList>
    </citation>
    <scope>NUCLEOTIDE SEQUENCE [LARGE SCALE GENOMIC DNA]</scope>
    <source>
        <strain evidence="6 7">36G2</strain>
    </source>
</reference>
<dbReference type="AlphaFoldDB" id="A0A423P001"/>
<dbReference type="InterPro" id="IPR052032">
    <property type="entry name" value="ATP-dep_AA_Ligase"/>
</dbReference>
<evidence type="ECO:0000256" key="4">
    <source>
        <dbReference type="PROSITE-ProRule" id="PRU00409"/>
    </source>
</evidence>
<proteinExistence type="predicted"/>
<accession>A0A423P001</accession>
<name>A0A423P001_PSEFL</name>
<dbReference type="InterPro" id="IPR005479">
    <property type="entry name" value="CPAse_ATP-bd"/>
</dbReference>
<dbReference type="EMBL" id="MOBZ01000019">
    <property type="protein sequence ID" value="ROO04089.1"/>
    <property type="molecule type" value="Genomic_DNA"/>
</dbReference>
<dbReference type="PANTHER" id="PTHR43585">
    <property type="entry name" value="FUMIPYRROLE BIOSYNTHESIS PROTEIN C"/>
    <property type="match status" value="1"/>
</dbReference>